<organism evidence="1 2">
    <name type="scientific">Fusarium decemcellulare</name>
    <dbReference type="NCBI Taxonomy" id="57161"/>
    <lineage>
        <taxon>Eukaryota</taxon>
        <taxon>Fungi</taxon>
        <taxon>Dikarya</taxon>
        <taxon>Ascomycota</taxon>
        <taxon>Pezizomycotina</taxon>
        <taxon>Sordariomycetes</taxon>
        <taxon>Hypocreomycetidae</taxon>
        <taxon>Hypocreales</taxon>
        <taxon>Nectriaceae</taxon>
        <taxon>Fusarium</taxon>
        <taxon>Fusarium decemcellulare species complex</taxon>
    </lineage>
</organism>
<gene>
    <name evidence="1" type="ORF">NM208_g849</name>
</gene>
<evidence type="ECO:0000313" key="1">
    <source>
        <dbReference type="EMBL" id="KAJ3548771.1"/>
    </source>
</evidence>
<dbReference type="EMBL" id="JANRMS010000039">
    <property type="protein sequence ID" value="KAJ3548771.1"/>
    <property type="molecule type" value="Genomic_DNA"/>
</dbReference>
<sequence>MAPYQPWAPSPFAPLPRNQPNPFAYRGIRNGYPSAPYYTNYGVPYPETAPYLQGMGPTSYPDPGNQYPYDSNYFAEPHSTQQYPAGFSGQHPQSAPQSPHADYGPERTGRASTQDRRDERYRKKRTTSRGREKEAANRRETKNASRKLRKRVEDLESRFSELSSGSDSGRSQLDTLLRALSVSNRHDSRSLSGSSGSGLESDQLLLEVIRELLDRDKRQRDRRALLELLDDPNVREKIQSALWDMYGPDGPDDNVKDDRRRSRGDQYFTVSNASMEPAILTSSRTRPPRHSMAQNLYREPNQTSRILRQRHPQRQTVIFTDPEEDFEPPEHNNQTHGSRRYALTGSMLTDGTFAVGNRDNIGRRRHGYNTGTGNQRRKYRAPYVEDVQDENDVDPYGH</sequence>
<protein>
    <submittedName>
        <fullName evidence="1">Uncharacterized protein</fullName>
    </submittedName>
</protein>
<reference evidence="1" key="1">
    <citation type="submission" date="2022-08" db="EMBL/GenBank/DDBJ databases">
        <title>Genome Sequence of Fusarium decemcellulare.</title>
        <authorList>
            <person name="Buettner E."/>
        </authorList>
    </citation>
    <scope>NUCLEOTIDE SEQUENCE</scope>
    <source>
        <strain evidence="1">Babe19</strain>
    </source>
</reference>
<dbReference type="Proteomes" id="UP001148629">
    <property type="component" value="Unassembled WGS sequence"/>
</dbReference>
<name>A0ACC1SYC8_9HYPO</name>
<comment type="caution">
    <text evidence="1">The sequence shown here is derived from an EMBL/GenBank/DDBJ whole genome shotgun (WGS) entry which is preliminary data.</text>
</comment>
<keyword evidence="2" id="KW-1185">Reference proteome</keyword>
<proteinExistence type="predicted"/>
<accession>A0ACC1SYC8</accession>
<evidence type="ECO:0000313" key="2">
    <source>
        <dbReference type="Proteomes" id="UP001148629"/>
    </source>
</evidence>